<dbReference type="InterPro" id="IPR051702">
    <property type="entry name" value="SH3_domain_YSC84-like"/>
</dbReference>
<dbReference type="InterPro" id="IPR007461">
    <property type="entry name" value="Ysc84_actin-binding"/>
</dbReference>
<feature type="non-terminal residue" evidence="7">
    <location>
        <position position="534"/>
    </location>
</feature>
<keyword evidence="8" id="KW-1185">Reference proteome</keyword>
<evidence type="ECO:0000259" key="6">
    <source>
        <dbReference type="PROSITE" id="PS50178"/>
    </source>
</evidence>
<feature type="region of interest" description="Disordered" evidence="5">
    <location>
        <begin position="113"/>
        <end position="160"/>
    </location>
</feature>
<dbReference type="PANTHER" id="PTHR15629:SF2">
    <property type="entry name" value="SH3 DOMAIN-CONTAINING YSC84-LIKE PROTEIN 1"/>
    <property type="match status" value="1"/>
</dbReference>
<keyword evidence="1" id="KW-0479">Metal-binding</keyword>
<dbReference type="Gene3D" id="3.30.40.10">
    <property type="entry name" value="Zinc/RING finger domain, C3HC4 (zinc finger)"/>
    <property type="match status" value="1"/>
</dbReference>
<evidence type="ECO:0000256" key="4">
    <source>
        <dbReference type="PROSITE-ProRule" id="PRU00091"/>
    </source>
</evidence>
<evidence type="ECO:0000256" key="5">
    <source>
        <dbReference type="SAM" id="MobiDB-lite"/>
    </source>
</evidence>
<name>A0A2J7ZQY8_9CHLO</name>
<proteinExistence type="predicted"/>
<dbReference type="InterPro" id="IPR017455">
    <property type="entry name" value="Znf_FYVE-rel"/>
</dbReference>
<comment type="caution">
    <text evidence="7">The sequence shown here is derived from an EMBL/GenBank/DDBJ whole genome shotgun (WGS) entry which is preliminary data.</text>
</comment>
<evidence type="ECO:0000313" key="8">
    <source>
        <dbReference type="Proteomes" id="UP000236333"/>
    </source>
</evidence>
<protein>
    <recommendedName>
        <fullName evidence="6">FYVE-type domain-containing protein</fullName>
    </recommendedName>
</protein>
<organism evidence="7 8">
    <name type="scientific">Tetrabaena socialis</name>
    <dbReference type="NCBI Taxonomy" id="47790"/>
    <lineage>
        <taxon>Eukaryota</taxon>
        <taxon>Viridiplantae</taxon>
        <taxon>Chlorophyta</taxon>
        <taxon>core chlorophytes</taxon>
        <taxon>Chlorophyceae</taxon>
        <taxon>CS clade</taxon>
        <taxon>Chlamydomonadales</taxon>
        <taxon>Tetrabaenaceae</taxon>
        <taxon>Tetrabaena</taxon>
    </lineage>
</organism>
<evidence type="ECO:0000256" key="1">
    <source>
        <dbReference type="ARBA" id="ARBA00022723"/>
    </source>
</evidence>
<dbReference type="Pfam" id="PF01363">
    <property type="entry name" value="FYVE"/>
    <property type="match status" value="1"/>
</dbReference>
<dbReference type="PROSITE" id="PS50178">
    <property type="entry name" value="ZF_FYVE"/>
    <property type="match status" value="1"/>
</dbReference>
<dbReference type="EMBL" id="PGGS01000610">
    <property type="protein sequence ID" value="PNH02684.1"/>
    <property type="molecule type" value="Genomic_DNA"/>
</dbReference>
<dbReference type="SUPFAM" id="SSF57903">
    <property type="entry name" value="FYVE/PHD zinc finger"/>
    <property type="match status" value="1"/>
</dbReference>
<dbReference type="AlphaFoldDB" id="A0A2J7ZQY8"/>
<evidence type="ECO:0000313" key="7">
    <source>
        <dbReference type="EMBL" id="PNH02684.1"/>
    </source>
</evidence>
<dbReference type="InterPro" id="IPR011011">
    <property type="entry name" value="Znf_FYVE_PHD"/>
</dbReference>
<keyword evidence="3" id="KW-0862">Zinc</keyword>
<dbReference type="InterPro" id="IPR000306">
    <property type="entry name" value="Znf_FYVE"/>
</dbReference>
<dbReference type="InterPro" id="IPR013083">
    <property type="entry name" value="Znf_RING/FYVE/PHD"/>
</dbReference>
<dbReference type="Proteomes" id="UP000236333">
    <property type="component" value="Unassembled WGS sequence"/>
</dbReference>
<evidence type="ECO:0000256" key="3">
    <source>
        <dbReference type="ARBA" id="ARBA00022833"/>
    </source>
</evidence>
<reference evidence="7 8" key="1">
    <citation type="journal article" date="2017" name="Mol. Biol. Evol.">
        <title>The 4-celled Tetrabaena socialis nuclear genome reveals the essential components for genetic control of cell number at the origin of multicellularity in the volvocine lineage.</title>
        <authorList>
            <person name="Featherston J."/>
            <person name="Arakaki Y."/>
            <person name="Hanschen E.R."/>
            <person name="Ferris P.J."/>
            <person name="Michod R.E."/>
            <person name="Olson B.J.S.C."/>
            <person name="Nozaki H."/>
            <person name="Durand P.M."/>
        </authorList>
    </citation>
    <scope>NUCLEOTIDE SEQUENCE [LARGE SCALE GENOMIC DNA]</scope>
    <source>
        <strain evidence="7 8">NIES-571</strain>
    </source>
</reference>
<dbReference type="SMART" id="SM00064">
    <property type="entry name" value="FYVE"/>
    <property type="match status" value="1"/>
</dbReference>
<accession>A0A2J7ZQY8</accession>
<feature type="domain" description="FYVE-type" evidence="6">
    <location>
        <begin position="188"/>
        <end position="265"/>
    </location>
</feature>
<evidence type="ECO:0000256" key="2">
    <source>
        <dbReference type="ARBA" id="ARBA00022771"/>
    </source>
</evidence>
<keyword evidence="2 4" id="KW-0863">Zinc-finger</keyword>
<sequence length="534" mass="54164">MLFVDESAQSDGWEAFPTQQLTADSYAAELIRGHTKSVAAAAATAAAAAASPRGGAHPAAAAAATAQGAPGFSLGGMGFSGLGLGGLTGFGGGGNPNALEDLHDIMTTDPLTAAAARRRRSGSGGGGGGYDDDGDEWASSPSAPALLGHDAAGPSGSAGHRRQQAAAVVAVGGCGSVLTLEPPLWLPDSHASDCLSCHLPFRPFTRLRHHCRLCGKIFCSACCHKRALLPPKYGTSAQSSRPQRSVDGGQRTPERVCELCSAVLTPHQQLLAGTMAAAAQPPVQDSPDSISLRSWVNSPWTSALGQDVFKAANMLSTFVKAVHMQPEAGLPTACLQGAAGLALLTVARVGAGWSLSYGTGLVVGRNPSGGWSAPCAISAAGVGWGLQLGGELADVLLVLRSREALSGLCGGLGAGVVVGGSAALACGPVGRKADASLVLNATGTAAAYGYSCSKGAFVGLSVESTLLSVRSQINHDFYGYPVTPRQLLLEDAVPPPPAAAMLYEGIKVRHEMRYGGGSARTTHVQQRSTHAARH</sequence>
<dbReference type="Pfam" id="PF04366">
    <property type="entry name" value="Ysc84"/>
    <property type="match status" value="1"/>
</dbReference>
<dbReference type="GO" id="GO:0035091">
    <property type="term" value="F:phosphatidylinositol binding"/>
    <property type="evidence" value="ECO:0007669"/>
    <property type="project" value="TreeGrafter"/>
</dbReference>
<dbReference type="OrthoDB" id="443981at2759"/>
<dbReference type="GO" id="GO:0008270">
    <property type="term" value="F:zinc ion binding"/>
    <property type="evidence" value="ECO:0007669"/>
    <property type="project" value="UniProtKB-KW"/>
</dbReference>
<gene>
    <name evidence="7" type="ORF">TSOC_011310</name>
</gene>
<dbReference type="PANTHER" id="PTHR15629">
    <property type="entry name" value="SH3YL1 PROTEIN"/>
    <property type="match status" value="1"/>
</dbReference>